<evidence type="ECO:0000313" key="2">
    <source>
        <dbReference type="EMBL" id="MFC4032749.1"/>
    </source>
</evidence>
<feature type="signal peptide" evidence="1">
    <location>
        <begin position="1"/>
        <end position="39"/>
    </location>
</feature>
<name>A0ABV8HL65_9ACTN</name>
<evidence type="ECO:0000313" key="3">
    <source>
        <dbReference type="Proteomes" id="UP001595765"/>
    </source>
</evidence>
<dbReference type="RefSeq" id="WP_386429851.1">
    <property type="nucleotide sequence ID" value="NZ_JBHSBB010000010.1"/>
</dbReference>
<dbReference type="Proteomes" id="UP001595765">
    <property type="component" value="Unassembled WGS sequence"/>
</dbReference>
<protein>
    <submittedName>
        <fullName evidence="2">Uncharacterized protein</fullName>
    </submittedName>
</protein>
<reference evidence="3" key="1">
    <citation type="journal article" date="2019" name="Int. J. Syst. Evol. Microbiol.">
        <title>The Global Catalogue of Microorganisms (GCM) 10K type strain sequencing project: providing services to taxonomists for standard genome sequencing and annotation.</title>
        <authorList>
            <consortium name="The Broad Institute Genomics Platform"/>
            <consortium name="The Broad Institute Genome Sequencing Center for Infectious Disease"/>
            <person name="Wu L."/>
            <person name="Ma J."/>
        </authorList>
    </citation>
    <scope>NUCLEOTIDE SEQUENCE [LARGE SCALE GENOMIC DNA]</scope>
    <source>
        <strain evidence="3">CGMCC 4.7237</strain>
    </source>
</reference>
<evidence type="ECO:0000256" key="1">
    <source>
        <dbReference type="SAM" id="SignalP"/>
    </source>
</evidence>
<proteinExistence type="predicted"/>
<dbReference type="PROSITE" id="PS51318">
    <property type="entry name" value="TAT"/>
    <property type="match status" value="1"/>
</dbReference>
<organism evidence="2 3">
    <name type="scientific">Streptomyces polygonati</name>
    <dbReference type="NCBI Taxonomy" id="1617087"/>
    <lineage>
        <taxon>Bacteria</taxon>
        <taxon>Bacillati</taxon>
        <taxon>Actinomycetota</taxon>
        <taxon>Actinomycetes</taxon>
        <taxon>Kitasatosporales</taxon>
        <taxon>Streptomycetaceae</taxon>
        <taxon>Streptomyces</taxon>
    </lineage>
</organism>
<keyword evidence="1" id="KW-0732">Signal</keyword>
<keyword evidence="3" id="KW-1185">Reference proteome</keyword>
<accession>A0ABV8HL65</accession>
<sequence>MEHQGKARHHGKARRGLLASVIATAAALAVLLAPGAAQAVTTWHTGSGRPALDETGGRLYVAWAGTSGTAAAKELVFGYSTDSGAGIVKLDSTERVPQGEGAAIDGDGTGVYVAWPAGDNGDTLTAFYYSGTAKTCRTAFTGVVSPHAPALANDTAGNRYLAWTDPAGHLTIGRLDSSACATTHTLSLVDRHTFADTSPAGPALMWDDSGSSNLGIVVAWTGADAAHTLDVASYDGAGALTRRSQVTSPVGATQGPGLSAADADIYIGFRGTDGGFHLAYSEGCNPTCFNDASSGNPQVTAGIGMSGGARTAPRWSYFDPDGHLVIGHF</sequence>
<comment type="caution">
    <text evidence="2">The sequence shown here is derived from an EMBL/GenBank/DDBJ whole genome shotgun (WGS) entry which is preliminary data.</text>
</comment>
<dbReference type="EMBL" id="JBHSBB010000010">
    <property type="protein sequence ID" value="MFC4032749.1"/>
    <property type="molecule type" value="Genomic_DNA"/>
</dbReference>
<dbReference type="InterPro" id="IPR006311">
    <property type="entry name" value="TAT_signal"/>
</dbReference>
<gene>
    <name evidence="2" type="ORF">ACFO3J_14810</name>
</gene>
<feature type="chain" id="PRO_5046398736" evidence="1">
    <location>
        <begin position="40"/>
        <end position="329"/>
    </location>
</feature>